<dbReference type="InterPro" id="IPR028098">
    <property type="entry name" value="Glyco_trans_4-like_N"/>
</dbReference>
<organism evidence="3 4">
    <name type="scientific">Qipengyuania atrilutea</name>
    <dbReference type="NCBI Taxonomy" id="2744473"/>
    <lineage>
        <taxon>Bacteria</taxon>
        <taxon>Pseudomonadati</taxon>
        <taxon>Pseudomonadota</taxon>
        <taxon>Alphaproteobacteria</taxon>
        <taxon>Sphingomonadales</taxon>
        <taxon>Erythrobacteraceae</taxon>
        <taxon>Qipengyuania</taxon>
    </lineage>
</organism>
<dbReference type="PANTHER" id="PTHR12526:SF595">
    <property type="entry name" value="BLL5217 PROTEIN"/>
    <property type="match status" value="1"/>
</dbReference>
<accession>A0A850GZK9</accession>
<dbReference type="GO" id="GO:0016757">
    <property type="term" value="F:glycosyltransferase activity"/>
    <property type="evidence" value="ECO:0007669"/>
    <property type="project" value="InterPro"/>
</dbReference>
<feature type="domain" description="Glycosyl transferase family 1" evidence="1">
    <location>
        <begin position="187"/>
        <end position="326"/>
    </location>
</feature>
<dbReference type="PANTHER" id="PTHR12526">
    <property type="entry name" value="GLYCOSYLTRANSFERASE"/>
    <property type="match status" value="1"/>
</dbReference>
<evidence type="ECO:0000313" key="3">
    <source>
        <dbReference type="EMBL" id="NVD45071.1"/>
    </source>
</evidence>
<dbReference type="Pfam" id="PF13439">
    <property type="entry name" value="Glyco_transf_4"/>
    <property type="match status" value="1"/>
</dbReference>
<dbReference type="Proteomes" id="UP000561438">
    <property type="component" value="Unassembled WGS sequence"/>
</dbReference>
<proteinExistence type="predicted"/>
<feature type="domain" description="Glycosyltransferase subfamily 4-like N-terminal" evidence="2">
    <location>
        <begin position="26"/>
        <end position="176"/>
    </location>
</feature>
<dbReference type="Gene3D" id="3.40.50.2000">
    <property type="entry name" value="Glycogen Phosphorylase B"/>
    <property type="match status" value="2"/>
</dbReference>
<evidence type="ECO:0000259" key="1">
    <source>
        <dbReference type="Pfam" id="PF00534"/>
    </source>
</evidence>
<evidence type="ECO:0000313" key="4">
    <source>
        <dbReference type="Proteomes" id="UP000561438"/>
    </source>
</evidence>
<reference evidence="3 4" key="1">
    <citation type="submission" date="2020-06" db="EMBL/GenBank/DDBJ databases">
        <title>Altererythrobacter sp. HHU K3-1.</title>
        <authorList>
            <person name="Zhang D."/>
            <person name="Xue H."/>
        </authorList>
    </citation>
    <scope>NUCLEOTIDE SEQUENCE [LARGE SCALE GENOMIC DNA]</scope>
    <source>
        <strain evidence="3 4">HHU K3-1</strain>
    </source>
</reference>
<protein>
    <submittedName>
        <fullName evidence="3">Glycosyltransferase family 4 protein</fullName>
    </submittedName>
</protein>
<dbReference type="AlphaFoldDB" id="A0A850GZK9"/>
<dbReference type="CDD" id="cd03802">
    <property type="entry name" value="GT4_AviGT4-like"/>
    <property type="match status" value="1"/>
</dbReference>
<evidence type="ECO:0000259" key="2">
    <source>
        <dbReference type="Pfam" id="PF13439"/>
    </source>
</evidence>
<keyword evidence="4" id="KW-1185">Reference proteome</keyword>
<name>A0A850GZK9_9SPHN</name>
<dbReference type="InterPro" id="IPR001296">
    <property type="entry name" value="Glyco_trans_1"/>
</dbReference>
<comment type="caution">
    <text evidence="3">The sequence shown here is derived from an EMBL/GenBank/DDBJ whole genome shotgun (WGS) entry which is preliminary data.</text>
</comment>
<sequence>MRTTNVCHVRIAHIAPVIHPVPPATYGGTERVIADLATEQVAAGHEVAVFAPADSMLAGVKQIGTYHSLTWHKARHDDVPPGVPAELEACQLRDVLTRGSEFDVLHLHGSAHASAAAEQLGIPAFRTIHWRADELDHREHFRAFPGERVIAISESQARSVPAGSLAGVVHHGIPADRYRQGSGSGSYLAFLGRMTDQKRPDRAIELARLAGRDLQLAGPVDPGNPDYFDRVVAPSLGERIRHVGSIDDQGKQAFLGEAAALVFPIDWPEPFGLVMIEAMACGTPVIGWRQGSVTEVVDEGVTGIVVDSVEEAAARVGEVITLNRSTIRARFEERFSAGRMAEQTLALYREACSSRSSRLSSARSPSP</sequence>
<keyword evidence="3" id="KW-0808">Transferase</keyword>
<dbReference type="SUPFAM" id="SSF53756">
    <property type="entry name" value="UDP-Glycosyltransferase/glycogen phosphorylase"/>
    <property type="match status" value="1"/>
</dbReference>
<gene>
    <name evidence="3" type="ORF">HUV48_08565</name>
</gene>
<dbReference type="EMBL" id="JABWGV010000003">
    <property type="protein sequence ID" value="NVD45071.1"/>
    <property type="molecule type" value="Genomic_DNA"/>
</dbReference>
<dbReference type="Pfam" id="PF00534">
    <property type="entry name" value="Glycos_transf_1"/>
    <property type="match status" value="1"/>
</dbReference>